<evidence type="ECO:0000313" key="1">
    <source>
        <dbReference type="EMBL" id="KAI3792596.1"/>
    </source>
</evidence>
<name>A0ACB9HBG2_CICIN</name>
<reference evidence="2" key="1">
    <citation type="journal article" date="2022" name="Mol. Ecol. Resour.">
        <title>The genomes of chicory, endive, great burdock and yacon provide insights into Asteraceae palaeo-polyploidization history and plant inulin production.</title>
        <authorList>
            <person name="Fan W."/>
            <person name="Wang S."/>
            <person name="Wang H."/>
            <person name="Wang A."/>
            <person name="Jiang F."/>
            <person name="Liu H."/>
            <person name="Zhao H."/>
            <person name="Xu D."/>
            <person name="Zhang Y."/>
        </authorList>
    </citation>
    <scope>NUCLEOTIDE SEQUENCE [LARGE SCALE GENOMIC DNA]</scope>
    <source>
        <strain evidence="2">cv. Punajuju</strain>
    </source>
</reference>
<gene>
    <name evidence="1" type="ORF">L2E82_06479</name>
</gene>
<reference evidence="1 2" key="2">
    <citation type="journal article" date="2022" name="Mol. Ecol. Resour.">
        <title>The genomes of chicory, endive, great burdock and yacon provide insights into Asteraceae paleo-polyploidization history and plant inulin production.</title>
        <authorList>
            <person name="Fan W."/>
            <person name="Wang S."/>
            <person name="Wang H."/>
            <person name="Wang A."/>
            <person name="Jiang F."/>
            <person name="Liu H."/>
            <person name="Zhao H."/>
            <person name="Xu D."/>
            <person name="Zhang Y."/>
        </authorList>
    </citation>
    <scope>NUCLEOTIDE SEQUENCE [LARGE SCALE GENOMIC DNA]</scope>
    <source>
        <strain evidence="2">cv. Punajuju</strain>
        <tissue evidence="1">Leaves</tissue>
    </source>
</reference>
<proteinExistence type="predicted"/>
<evidence type="ECO:0000313" key="2">
    <source>
        <dbReference type="Proteomes" id="UP001055811"/>
    </source>
</evidence>
<protein>
    <submittedName>
        <fullName evidence="1">Uncharacterized protein</fullName>
    </submittedName>
</protein>
<organism evidence="1 2">
    <name type="scientific">Cichorium intybus</name>
    <name type="common">Chicory</name>
    <dbReference type="NCBI Taxonomy" id="13427"/>
    <lineage>
        <taxon>Eukaryota</taxon>
        <taxon>Viridiplantae</taxon>
        <taxon>Streptophyta</taxon>
        <taxon>Embryophyta</taxon>
        <taxon>Tracheophyta</taxon>
        <taxon>Spermatophyta</taxon>
        <taxon>Magnoliopsida</taxon>
        <taxon>eudicotyledons</taxon>
        <taxon>Gunneridae</taxon>
        <taxon>Pentapetalae</taxon>
        <taxon>asterids</taxon>
        <taxon>campanulids</taxon>
        <taxon>Asterales</taxon>
        <taxon>Asteraceae</taxon>
        <taxon>Cichorioideae</taxon>
        <taxon>Cichorieae</taxon>
        <taxon>Cichoriinae</taxon>
        <taxon>Cichorium</taxon>
    </lineage>
</organism>
<keyword evidence="2" id="KW-1185">Reference proteome</keyword>
<dbReference type="EMBL" id="CM042009">
    <property type="protein sequence ID" value="KAI3792596.1"/>
    <property type="molecule type" value="Genomic_DNA"/>
</dbReference>
<dbReference type="Proteomes" id="UP001055811">
    <property type="component" value="Linkage Group LG01"/>
</dbReference>
<comment type="caution">
    <text evidence="1">The sequence shown here is derived from an EMBL/GenBank/DDBJ whole genome shotgun (WGS) entry which is preliminary data.</text>
</comment>
<sequence length="129" mass="13738">MPIPKCVCAQNRIKERERERERERGIVIVRSRVRESKSREGHRGRECSSPAVGIPGLKSKKMALLVSAGAATVVEGRCWSLWFAIFRQCEDGSTIATRPTPGDAMMAAIGGSPLTSGGKGIPAAADGCG</sequence>
<accession>A0ACB9HBG2</accession>